<dbReference type="EMBL" id="JAUCGM010000738">
    <property type="protein sequence ID" value="MDM8563598.1"/>
    <property type="molecule type" value="Genomic_DNA"/>
</dbReference>
<evidence type="ECO:0000313" key="3">
    <source>
        <dbReference type="Proteomes" id="UP001171945"/>
    </source>
</evidence>
<evidence type="ECO:0000313" key="2">
    <source>
        <dbReference type="EMBL" id="MDM8563598.1"/>
    </source>
</evidence>
<feature type="non-terminal residue" evidence="2">
    <location>
        <position position="1"/>
    </location>
</feature>
<keyword evidence="3" id="KW-1185">Reference proteome</keyword>
<accession>A0ABT7VVL1</accession>
<protein>
    <submittedName>
        <fullName evidence="2">Uncharacterized protein</fullName>
    </submittedName>
</protein>
<comment type="caution">
    <text evidence="2">The sequence shown here is derived from an EMBL/GenBank/DDBJ whole genome shotgun (WGS) entry which is preliminary data.</text>
</comment>
<proteinExistence type="predicted"/>
<dbReference type="Proteomes" id="UP001171945">
    <property type="component" value="Unassembled WGS sequence"/>
</dbReference>
<sequence length="185" mass="20187">LTKEECEAEGNASIDGECKELPNTGGGSDEGSVAVTPEGQFITSEAQFSGGWTEDGGEYQTSLTISKEGADVSAIEIIRFDPAHEGQEVEILLILSINNLTPFGPTYWYFVNQASQFVGPALELDIAALEPWQTHDVVKDEPLVMGPYNLNNLILPVADWSFYFGYRTSEGTIYFSAVPITLIVR</sequence>
<gene>
    <name evidence="2" type="ORF">QUF54_09615</name>
</gene>
<name>A0ABT7VVL1_9GAMM</name>
<organism evidence="2 3">
    <name type="scientific">Candidatus Marithioploca araucensis</name>
    <dbReference type="NCBI Taxonomy" id="70273"/>
    <lineage>
        <taxon>Bacteria</taxon>
        <taxon>Pseudomonadati</taxon>
        <taxon>Pseudomonadota</taxon>
        <taxon>Gammaproteobacteria</taxon>
        <taxon>Thiotrichales</taxon>
        <taxon>Thiotrichaceae</taxon>
        <taxon>Candidatus Marithioploca</taxon>
    </lineage>
</organism>
<feature type="region of interest" description="Disordered" evidence="1">
    <location>
        <begin position="1"/>
        <end position="34"/>
    </location>
</feature>
<evidence type="ECO:0000256" key="1">
    <source>
        <dbReference type="SAM" id="MobiDB-lite"/>
    </source>
</evidence>
<reference evidence="2" key="1">
    <citation type="submission" date="2023-06" db="EMBL/GenBank/DDBJ databases">
        <title>Uncultivated large filamentous bacteria from sulfidic sediments reveal new species and different genomic features in energy metabolism and defense.</title>
        <authorList>
            <person name="Fonseca A."/>
        </authorList>
    </citation>
    <scope>NUCLEOTIDE SEQUENCE</scope>
    <source>
        <strain evidence="2">HSG4</strain>
    </source>
</reference>